<reference evidence="1 2" key="1">
    <citation type="journal article" date="2020" name="Biotechnol. Biofuels">
        <title>New insights from the biogas microbiome by comprehensive genome-resolved metagenomics of nearly 1600 species originating from multiple anaerobic digesters.</title>
        <authorList>
            <person name="Campanaro S."/>
            <person name="Treu L."/>
            <person name="Rodriguez-R L.M."/>
            <person name="Kovalovszki A."/>
            <person name="Ziels R.M."/>
            <person name="Maus I."/>
            <person name="Zhu X."/>
            <person name="Kougias P.G."/>
            <person name="Basile A."/>
            <person name="Luo G."/>
            <person name="Schluter A."/>
            <person name="Konstantinidis K.T."/>
            <person name="Angelidaki I."/>
        </authorList>
    </citation>
    <scope>NUCLEOTIDE SEQUENCE [LARGE SCALE GENOMIC DNA]</scope>
    <source>
        <strain evidence="1">AS06rmzACSIP_65</strain>
    </source>
</reference>
<evidence type="ECO:0000313" key="2">
    <source>
        <dbReference type="Proteomes" id="UP000545876"/>
    </source>
</evidence>
<accession>A0A847D1J5</accession>
<proteinExistence type="predicted"/>
<dbReference type="AlphaFoldDB" id="A0A847D1J5"/>
<evidence type="ECO:0000313" key="1">
    <source>
        <dbReference type="EMBL" id="NLD25656.1"/>
    </source>
</evidence>
<organism evidence="1 2">
    <name type="scientific">Candidatus Dojkabacteria bacterium</name>
    <dbReference type="NCBI Taxonomy" id="2099670"/>
    <lineage>
        <taxon>Bacteria</taxon>
        <taxon>Candidatus Dojkabacteria</taxon>
    </lineage>
</organism>
<gene>
    <name evidence="1" type="ORF">GX656_03420</name>
</gene>
<name>A0A847D1J5_9BACT</name>
<dbReference type="EMBL" id="JAAZBX010000014">
    <property type="protein sequence ID" value="NLD25656.1"/>
    <property type="molecule type" value="Genomic_DNA"/>
</dbReference>
<dbReference type="Proteomes" id="UP000545876">
    <property type="component" value="Unassembled WGS sequence"/>
</dbReference>
<comment type="caution">
    <text evidence="1">The sequence shown here is derived from an EMBL/GenBank/DDBJ whole genome shotgun (WGS) entry which is preliminary data.</text>
</comment>
<sequence>MEIRSIRLELQQKKNTLLYADHTVADKRLTDFLNFLDTNPLISKILIKLPATNINWEEWEQNLWSAMDYGFPEEENLTARMCYDVLKRYRGRSLINIAVNFHTGSNNITDHEQKYFETFVPFLFEYLDKKLSEAETLISPTDMVNEIQEIVDETTLEKYPDIHKRLIEVYKKLYVAETNDDYRGIANICRSIITDFASIIFDPTYLPPNTPALQEDNAKDKLKYTYRHFAKKKKTQYQDAKQSIILETWNLVCACVHRKNIQTSEIKECVLFTYLIINTLIHVSEEK</sequence>
<protein>
    <submittedName>
        <fullName evidence="1">Uncharacterized protein</fullName>
    </submittedName>
</protein>